<dbReference type="Gene3D" id="2.160.20.110">
    <property type="match status" value="1"/>
</dbReference>
<evidence type="ECO:0000256" key="1">
    <source>
        <dbReference type="SAM" id="MobiDB-lite"/>
    </source>
</evidence>
<dbReference type="EMBL" id="FNBN01000003">
    <property type="protein sequence ID" value="SDG07964.1"/>
    <property type="molecule type" value="Genomic_DNA"/>
</dbReference>
<sequence length="422" mass="45012">MLLAAACSKDGDSGTPTPQPAPDKTQVSFNYNQIGAFELSTMPTGPGIYAKVSNGVSGRAFTYELAGSNGLKKATDTLVKGSGKLDASGGATLQLNGLMHYRDGEMTLKVTFSGPDTTIQAKTEKAEYKIRDYRDFINMFTIRNPDVSDHYVQVQDFAFPDTLFNRAPCFRSLKGSYDGQGHKITNLKINAPHKENEASYIGLFSYADSGSIIKNIRLEIAPEGLVGLEGQFGGIVGFSWKANIIACSVKGNILAGMEASSYAGGISGFNYRTNMTGCSFRGHLKASNVGGLMGSFGECNINMSYSYFSFEAYGAGGLAGVPGGDGHISNSYAIAHDYNADVSRFRAVGPTSTNSTSVITNCFAMAGTPEPGVRMATTISELGLQAGTLEVAEWPAGITAPADKRPFKLDTDLDHPLKLWWE</sequence>
<evidence type="ECO:0000313" key="2">
    <source>
        <dbReference type="EMBL" id="SDG07964.1"/>
    </source>
</evidence>
<proteinExistence type="predicted"/>
<evidence type="ECO:0000313" key="3">
    <source>
        <dbReference type="Proteomes" id="UP000199045"/>
    </source>
</evidence>
<organism evidence="2 3">
    <name type="scientific">Chitinophaga filiformis</name>
    <name type="common">Myxococcus filiformis</name>
    <name type="synonym">Flexibacter filiformis</name>
    <dbReference type="NCBI Taxonomy" id="104663"/>
    <lineage>
        <taxon>Bacteria</taxon>
        <taxon>Pseudomonadati</taxon>
        <taxon>Bacteroidota</taxon>
        <taxon>Chitinophagia</taxon>
        <taxon>Chitinophagales</taxon>
        <taxon>Chitinophagaceae</taxon>
        <taxon>Chitinophaga</taxon>
    </lineage>
</organism>
<dbReference type="AlphaFoldDB" id="A0A1G7RBA6"/>
<dbReference type="STRING" id="104663.SAMN04488121_103398"/>
<feature type="region of interest" description="Disordered" evidence="1">
    <location>
        <begin position="6"/>
        <end position="25"/>
    </location>
</feature>
<dbReference type="Proteomes" id="UP000199045">
    <property type="component" value="Unassembled WGS sequence"/>
</dbReference>
<accession>A0A1G7RBA6</accession>
<evidence type="ECO:0008006" key="4">
    <source>
        <dbReference type="Google" id="ProtNLM"/>
    </source>
</evidence>
<gene>
    <name evidence="2" type="ORF">SAMN04488121_103398</name>
</gene>
<reference evidence="3" key="1">
    <citation type="submission" date="2016-10" db="EMBL/GenBank/DDBJ databases">
        <authorList>
            <person name="Varghese N."/>
            <person name="Submissions S."/>
        </authorList>
    </citation>
    <scope>NUCLEOTIDE SEQUENCE [LARGE SCALE GENOMIC DNA]</scope>
    <source>
        <strain evidence="3">DSM 527</strain>
    </source>
</reference>
<protein>
    <recommendedName>
        <fullName evidence="4">GLUG domain-containing protein</fullName>
    </recommendedName>
</protein>
<name>A0A1G7RBA6_CHIFI</name>